<dbReference type="Pfam" id="PF01541">
    <property type="entry name" value="GIY-YIG"/>
    <property type="match status" value="1"/>
</dbReference>
<protein>
    <submittedName>
        <fullName evidence="3">DNA polymerase-3 subunit epsilon</fullName>
        <ecNumber evidence="3">2.7.7.7</ecNumber>
    </submittedName>
</protein>
<evidence type="ECO:0000313" key="3">
    <source>
        <dbReference type="EMBL" id="NYG56303.1"/>
    </source>
</evidence>
<dbReference type="NCBIfam" id="NF005905">
    <property type="entry name" value="PRK07883.1-3"/>
    <property type="match status" value="1"/>
</dbReference>
<dbReference type="SMART" id="SM00479">
    <property type="entry name" value="EXOIII"/>
    <property type="match status" value="1"/>
</dbReference>
<organism evidence="3 4">
    <name type="scientific">Nocardioides perillae</name>
    <dbReference type="NCBI Taxonomy" id="1119534"/>
    <lineage>
        <taxon>Bacteria</taxon>
        <taxon>Bacillati</taxon>
        <taxon>Actinomycetota</taxon>
        <taxon>Actinomycetes</taxon>
        <taxon>Propionibacteriales</taxon>
        <taxon>Nocardioidaceae</taxon>
        <taxon>Nocardioides</taxon>
    </lineage>
</organism>
<name>A0A7Y9RXC9_9ACTN</name>
<dbReference type="PROSITE" id="PS50164">
    <property type="entry name" value="GIY_YIG"/>
    <property type="match status" value="1"/>
</dbReference>
<dbReference type="SUPFAM" id="SSF82771">
    <property type="entry name" value="GIY-YIG endonuclease"/>
    <property type="match status" value="1"/>
</dbReference>
<dbReference type="SUPFAM" id="SSF53098">
    <property type="entry name" value="Ribonuclease H-like"/>
    <property type="match status" value="1"/>
</dbReference>
<dbReference type="InterPro" id="IPR012337">
    <property type="entry name" value="RNaseH-like_sf"/>
</dbReference>
<keyword evidence="3" id="KW-0548">Nucleotidyltransferase</keyword>
<sequence length="595" mass="65309">MSRGSASTAEPGRWEAQRSFDELGRPLRDVTFTVVDLETTGGSAAGGSMITEIGAVKVRGGEVLGEFQTLVDPGLAIPPFIAVLTGITDSMVVGAPRIEAALPAFLEFAAGTCLVAHNAPFDVGFLKHFAEQQGRPWPAFEVVDTARLARRVVTRDETPDCKLSSLARLFRSGTTPDHRALTDARATVDVLHGLIARLGALGVHTLEELATFNGRVTSAQRRKRHLAEHLPHAPGVYLFRDDADRVLYVGTSKDLRTRVRTYFTASETRSRMGEMVGLAARVDHVVCATPLEAEVRELRLIAEHTPRYNRRSRFPHKVHFLKLTRETWPRLSLVRRVLDDDADYLGPFSSRGTAEKCLAALHDTFPVRQCSDRLGREPSRSPCVLAEMQRCLSPCDGSVDPTTYAAVVRQVRDALLTRPDRVVEVINERMGGLAAEERFEEAGTHRDRLAAFVRAASRTQRLTALARLPEVVAARRDDDGRWSVHVVRHGRLAAAGVIPPGADAHDFVRVLRAGAETVLPAPGPVPAASAEESEKVLRWLEAPGVRLVEVEGEWTCPVGGAGRHLALHDAVHQSRLTLVPFDDRRGLRPVHRPAR</sequence>
<dbReference type="CDD" id="cd06127">
    <property type="entry name" value="DEDDh"/>
    <property type="match status" value="1"/>
</dbReference>
<dbReference type="GO" id="GO:0009380">
    <property type="term" value="C:excinuclease repair complex"/>
    <property type="evidence" value="ECO:0007669"/>
    <property type="project" value="TreeGrafter"/>
</dbReference>
<keyword evidence="1" id="KW-0269">Exonuclease</keyword>
<dbReference type="Proteomes" id="UP000544110">
    <property type="component" value="Unassembled WGS sequence"/>
</dbReference>
<dbReference type="FunFam" id="3.30.420.10:FF:000045">
    <property type="entry name" value="3'-5' exonuclease DinG"/>
    <property type="match status" value="1"/>
</dbReference>
<dbReference type="InterPro" id="IPR013520">
    <property type="entry name" value="Ribonucl_H"/>
</dbReference>
<dbReference type="InterPro" id="IPR035901">
    <property type="entry name" value="GIY-YIG_endonuc_sf"/>
</dbReference>
<dbReference type="Gene3D" id="3.30.420.10">
    <property type="entry name" value="Ribonuclease H-like superfamily/Ribonuclease H"/>
    <property type="match status" value="1"/>
</dbReference>
<dbReference type="Pfam" id="PF00929">
    <property type="entry name" value="RNase_T"/>
    <property type="match status" value="1"/>
</dbReference>
<evidence type="ECO:0000256" key="1">
    <source>
        <dbReference type="ARBA" id="ARBA00022839"/>
    </source>
</evidence>
<dbReference type="NCBIfam" id="NF005907">
    <property type="entry name" value="PRK07883.1-5"/>
    <property type="match status" value="1"/>
</dbReference>
<dbReference type="InterPro" id="IPR036397">
    <property type="entry name" value="RNaseH_sf"/>
</dbReference>
<dbReference type="AlphaFoldDB" id="A0A7Y9RXC9"/>
<comment type="caution">
    <text evidence="3">The sequence shown here is derived from an EMBL/GenBank/DDBJ whole genome shotgun (WGS) entry which is preliminary data.</text>
</comment>
<dbReference type="InterPro" id="IPR050066">
    <property type="entry name" value="UvrABC_protein_C"/>
</dbReference>
<keyword evidence="4" id="KW-1185">Reference proteome</keyword>
<keyword evidence="3" id="KW-0808">Transferase</keyword>
<dbReference type="GO" id="GO:0006289">
    <property type="term" value="P:nucleotide-excision repair"/>
    <property type="evidence" value="ECO:0007669"/>
    <property type="project" value="InterPro"/>
</dbReference>
<dbReference type="GO" id="GO:0003887">
    <property type="term" value="F:DNA-directed DNA polymerase activity"/>
    <property type="evidence" value="ECO:0007669"/>
    <property type="project" value="UniProtKB-EC"/>
</dbReference>
<evidence type="ECO:0000313" key="4">
    <source>
        <dbReference type="Proteomes" id="UP000544110"/>
    </source>
</evidence>
<dbReference type="CDD" id="cd10434">
    <property type="entry name" value="GIY-YIG_UvrC_Cho"/>
    <property type="match status" value="1"/>
</dbReference>
<feature type="domain" description="GIY-YIG" evidence="2">
    <location>
        <begin position="232"/>
        <end position="310"/>
    </location>
</feature>
<gene>
    <name evidence="3" type="ORF">BJ989_002607</name>
</gene>
<dbReference type="InterPro" id="IPR006054">
    <property type="entry name" value="DnaQ"/>
</dbReference>
<dbReference type="PANTHER" id="PTHR30562">
    <property type="entry name" value="UVRC/OXIDOREDUCTASE"/>
    <property type="match status" value="1"/>
</dbReference>
<keyword evidence="1" id="KW-0378">Hydrolase</keyword>
<dbReference type="SMART" id="SM00465">
    <property type="entry name" value="GIYc"/>
    <property type="match status" value="1"/>
</dbReference>
<dbReference type="GO" id="GO:0006260">
    <property type="term" value="P:DNA replication"/>
    <property type="evidence" value="ECO:0007669"/>
    <property type="project" value="InterPro"/>
</dbReference>
<dbReference type="NCBIfam" id="TIGR00573">
    <property type="entry name" value="dnaq"/>
    <property type="match status" value="1"/>
</dbReference>
<dbReference type="GO" id="GO:0004527">
    <property type="term" value="F:exonuclease activity"/>
    <property type="evidence" value="ECO:0007669"/>
    <property type="project" value="UniProtKB-KW"/>
</dbReference>
<evidence type="ECO:0000259" key="2">
    <source>
        <dbReference type="PROSITE" id="PS50164"/>
    </source>
</evidence>
<dbReference type="PANTHER" id="PTHR30562:SF1">
    <property type="entry name" value="UVRABC SYSTEM PROTEIN C"/>
    <property type="match status" value="1"/>
</dbReference>
<reference evidence="3 4" key="1">
    <citation type="submission" date="2020-07" db="EMBL/GenBank/DDBJ databases">
        <title>Sequencing the genomes of 1000 actinobacteria strains.</title>
        <authorList>
            <person name="Klenk H.-P."/>
        </authorList>
    </citation>
    <scope>NUCLEOTIDE SEQUENCE [LARGE SCALE GENOMIC DNA]</scope>
    <source>
        <strain evidence="3 4">DSM 24552</strain>
    </source>
</reference>
<accession>A0A7Y9RXC9</accession>
<keyword evidence="1" id="KW-0540">Nuclease</keyword>
<proteinExistence type="predicted"/>
<dbReference type="GO" id="GO:0003677">
    <property type="term" value="F:DNA binding"/>
    <property type="evidence" value="ECO:0007669"/>
    <property type="project" value="InterPro"/>
</dbReference>
<dbReference type="InterPro" id="IPR000305">
    <property type="entry name" value="GIY-YIG_endonuc"/>
</dbReference>
<dbReference type="InterPro" id="IPR047296">
    <property type="entry name" value="GIY-YIG_UvrC_Cho"/>
</dbReference>
<dbReference type="Gene3D" id="3.40.1440.10">
    <property type="entry name" value="GIY-YIG endonuclease"/>
    <property type="match status" value="1"/>
</dbReference>
<dbReference type="EC" id="2.7.7.7" evidence="3"/>
<dbReference type="RefSeq" id="WP_179518577.1">
    <property type="nucleotide sequence ID" value="NZ_JACCAC010000001.1"/>
</dbReference>
<dbReference type="EMBL" id="JACCAC010000001">
    <property type="protein sequence ID" value="NYG56303.1"/>
    <property type="molecule type" value="Genomic_DNA"/>
</dbReference>